<gene>
    <name evidence="2" type="ORF">MNOR_LOCUS7950</name>
</gene>
<dbReference type="AlphaFoldDB" id="A0AAV2Q7F7"/>
<keyword evidence="1" id="KW-0812">Transmembrane</keyword>
<sequence>MEGPDALFDGAHISQGDQCGASITECTHVDGRITRWVFVYQMASYFSCIAKWWWTDQHPTGIAETTLTSETYASILTLNLSCLLYSAAWVVALCIGVSPARVQHVHLQATY</sequence>
<evidence type="ECO:0000313" key="2">
    <source>
        <dbReference type="EMBL" id="CAL4069555.1"/>
    </source>
</evidence>
<protein>
    <submittedName>
        <fullName evidence="2">Uncharacterized protein</fullName>
    </submittedName>
</protein>
<evidence type="ECO:0000256" key="1">
    <source>
        <dbReference type="SAM" id="Phobius"/>
    </source>
</evidence>
<feature type="transmembrane region" description="Helical" evidence="1">
    <location>
        <begin position="74"/>
        <end position="97"/>
    </location>
</feature>
<keyword evidence="1" id="KW-1133">Transmembrane helix</keyword>
<proteinExistence type="predicted"/>
<reference evidence="2 3" key="1">
    <citation type="submission" date="2024-05" db="EMBL/GenBank/DDBJ databases">
        <authorList>
            <person name="Wallberg A."/>
        </authorList>
    </citation>
    <scope>NUCLEOTIDE SEQUENCE [LARGE SCALE GENOMIC DNA]</scope>
</reference>
<keyword evidence="3" id="KW-1185">Reference proteome</keyword>
<dbReference type="EMBL" id="CAXKWB010003594">
    <property type="protein sequence ID" value="CAL4069555.1"/>
    <property type="molecule type" value="Genomic_DNA"/>
</dbReference>
<evidence type="ECO:0000313" key="3">
    <source>
        <dbReference type="Proteomes" id="UP001497623"/>
    </source>
</evidence>
<dbReference type="Proteomes" id="UP001497623">
    <property type="component" value="Unassembled WGS sequence"/>
</dbReference>
<name>A0AAV2Q7F7_MEGNR</name>
<feature type="transmembrane region" description="Helical" evidence="1">
    <location>
        <begin position="37"/>
        <end position="54"/>
    </location>
</feature>
<accession>A0AAV2Q7F7</accession>
<organism evidence="2 3">
    <name type="scientific">Meganyctiphanes norvegica</name>
    <name type="common">Northern krill</name>
    <name type="synonym">Thysanopoda norvegica</name>
    <dbReference type="NCBI Taxonomy" id="48144"/>
    <lineage>
        <taxon>Eukaryota</taxon>
        <taxon>Metazoa</taxon>
        <taxon>Ecdysozoa</taxon>
        <taxon>Arthropoda</taxon>
        <taxon>Crustacea</taxon>
        <taxon>Multicrustacea</taxon>
        <taxon>Malacostraca</taxon>
        <taxon>Eumalacostraca</taxon>
        <taxon>Eucarida</taxon>
        <taxon>Euphausiacea</taxon>
        <taxon>Euphausiidae</taxon>
        <taxon>Meganyctiphanes</taxon>
    </lineage>
</organism>
<comment type="caution">
    <text evidence="2">The sequence shown here is derived from an EMBL/GenBank/DDBJ whole genome shotgun (WGS) entry which is preliminary data.</text>
</comment>
<keyword evidence="1" id="KW-0472">Membrane</keyword>